<dbReference type="EMBL" id="BQNB010017682">
    <property type="protein sequence ID" value="GJT66052.1"/>
    <property type="molecule type" value="Genomic_DNA"/>
</dbReference>
<organism evidence="2 3">
    <name type="scientific">Tanacetum coccineum</name>
    <dbReference type="NCBI Taxonomy" id="301880"/>
    <lineage>
        <taxon>Eukaryota</taxon>
        <taxon>Viridiplantae</taxon>
        <taxon>Streptophyta</taxon>
        <taxon>Embryophyta</taxon>
        <taxon>Tracheophyta</taxon>
        <taxon>Spermatophyta</taxon>
        <taxon>Magnoliopsida</taxon>
        <taxon>eudicotyledons</taxon>
        <taxon>Gunneridae</taxon>
        <taxon>Pentapetalae</taxon>
        <taxon>asterids</taxon>
        <taxon>campanulids</taxon>
        <taxon>Asterales</taxon>
        <taxon>Asteraceae</taxon>
        <taxon>Asteroideae</taxon>
        <taxon>Anthemideae</taxon>
        <taxon>Anthemidinae</taxon>
        <taxon>Tanacetum</taxon>
    </lineage>
</organism>
<dbReference type="InterPro" id="IPR041577">
    <property type="entry name" value="RT_RNaseH_2"/>
</dbReference>
<gene>
    <name evidence="2" type="ORF">Tco_1017532</name>
</gene>
<dbReference type="PANTHER" id="PTHR34072:SF55">
    <property type="entry name" value="DNA_RNA POLYMERASES SUPERFAMILY PROTEIN"/>
    <property type="match status" value="1"/>
</dbReference>
<dbReference type="InterPro" id="IPR043128">
    <property type="entry name" value="Rev_trsase/Diguanyl_cyclase"/>
</dbReference>
<sequence length="323" mass="36700">MITRPLTHLLKKGVYECNSAAQSAFEDLKQAMISAPVLKLPDFNKEFTIETYASGGGIGAALEKWRGYLLDRHFKIKTDHISLKYLVDQRMSTPTQLKCLPKLIGFDFEIMYKKGVDTVTTDALSRMQNLRELLSIMGTSTLQSSSNEHGHYTWHNEQLGRKGKLMVGNDEVVRKELLQHGPEPLQYKPNGQYSCICFHLGAHGPCGDSWHFVQRACLLCLSVRCDECLVFHLINRAIYDYLSLCLGRYDKTSHFPDNIREFTQPIFSTSSDSSGNTYTSVLVLEIAEKEFRLFGPVIIFFSYLLSWLKQHLDVPTLHVGVPL</sequence>
<accession>A0ABQ5FUC3</accession>
<dbReference type="PANTHER" id="PTHR34072">
    <property type="entry name" value="ENZYMATIC POLYPROTEIN-RELATED"/>
    <property type="match status" value="1"/>
</dbReference>
<reference evidence="2" key="1">
    <citation type="journal article" date="2022" name="Int. J. Mol. Sci.">
        <title>Draft Genome of Tanacetum Coccineum: Genomic Comparison of Closely Related Tanacetum-Family Plants.</title>
        <authorList>
            <person name="Yamashiro T."/>
            <person name="Shiraishi A."/>
            <person name="Nakayama K."/>
            <person name="Satake H."/>
        </authorList>
    </citation>
    <scope>NUCLEOTIDE SEQUENCE</scope>
</reference>
<dbReference type="InterPro" id="IPR043502">
    <property type="entry name" value="DNA/RNA_pol_sf"/>
</dbReference>
<name>A0ABQ5FUC3_9ASTR</name>
<dbReference type="Gene3D" id="3.30.70.270">
    <property type="match status" value="1"/>
</dbReference>
<evidence type="ECO:0000259" key="1">
    <source>
        <dbReference type="Pfam" id="PF17919"/>
    </source>
</evidence>
<feature type="domain" description="Reverse transcriptase/retrotransposon-derived protein RNase H-like" evidence="1">
    <location>
        <begin position="19"/>
        <end position="64"/>
    </location>
</feature>
<dbReference type="SUPFAM" id="SSF56672">
    <property type="entry name" value="DNA/RNA polymerases"/>
    <property type="match status" value="1"/>
</dbReference>
<dbReference type="Pfam" id="PF17919">
    <property type="entry name" value="RT_RNaseH_2"/>
    <property type="match status" value="1"/>
</dbReference>
<keyword evidence="3" id="KW-1185">Reference proteome</keyword>
<reference evidence="2" key="2">
    <citation type="submission" date="2022-01" db="EMBL/GenBank/DDBJ databases">
        <authorList>
            <person name="Yamashiro T."/>
            <person name="Shiraishi A."/>
            <person name="Satake H."/>
            <person name="Nakayama K."/>
        </authorList>
    </citation>
    <scope>NUCLEOTIDE SEQUENCE</scope>
</reference>
<evidence type="ECO:0000313" key="3">
    <source>
        <dbReference type="Proteomes" id="UP001151760"/>
    </source>
</evidence>
<proteinExistence type="predicted"/>
<dbReference type="Proteomes" id="UP001151760">
    <property type="component" value="Unassembled WGS sequence"/>
</dbReference>
<protein>
    <submittedName>
        <fullName evidence="2">Mitochondrial protein</fullName>
    </submittedName>
</protein>
<comment type="caution">
    <text evidence="2">The sequence shown here is derived from an EMBL/GenBank/DDBJ whole genome shotgun (WGS) entry which is preliminary data.</text>
</comment>
<evidence type="ECO:0000313" key="2">
    <source>
        <dbReference type="EMBL" id="GJT66052.1"/>
    </source>
</evidence>